<feature type="domain" description="YdhG-like" evidence="1">
    <location>
        <begin position="25"/>
        <end position="131"/>
    </location>
</feature>
<evidence type="ECO:0000313" key="2">
    <source>
        <dbReference type="EMBL" id="GIO27890.1"/>
    </source>
</evidence>
<sequence length="139" mass="16051">MAPNNKLTDSEQVVEFMNNLEHPFKEEIIAVRKIILATNNRITEKIKWNAPSFCVNGDDKITFNLRGKGFFRLIFHCGAKVKEVPHRQPLINDEGGLLEWASSDRAILKFTDMNDVISKENYLKEIINKWIDATESYPN</sequence>
<dbReference type="EMBL" id="BORP01000005">
    <property type="protein sequence ID" value="GIO27890.1"/>
    <property type="molecule type" value="Genomic_DNA"/>
</dbReference>
<dbReference type="SUPFAM" id="SSF159888">
    <property type="entry name" value="YdhG-like"/>
    <property type="match status" value="1"/>
</dbReference>
<accession>A0A919XC08</accession>
<keyword evidence="3" id="KW-1185">Reference proteome</keyword>
<gene>
    <name evidence="2" type="ORF">J43TS3_25010</name>
</gene>
<dbReference type="Gene3D" id="3.90.1150.200">
    <property type="match status" value="1"/>
</dbReference>
<proteinExistence type="predicted"/>
<dbReference type="InterPro" id="IPR014922">
    <property type="entry name" value="YdhG-like"/>
</dbReference>
<evidence type="ECO:0000313" key="3">
    <source>
        <dbReference type="Proteomes" id="UP000676917"/>
    </source>
</evidence>
<dbReference type="AlphaFoldDB" id="A0A919XC08"/>
<protein>
    <recommendedName>
        <fullName evidence="1">YdhG-like domain-containing protein</fullName>
    </recommendedName>
</protein>
<organism evidence="2 3">
    <name type="scientific">Ornithinibacillus bavariensis</name>
    <dbReference type="NCBI Taxonomy" id="545502"/>
    <lineage>
        <taxon>Bacteria</taxon>
        <taxon>Bacillati</taxon>
        <taxon>Bacillota</taxon>
        <taxon>Bacilli</taxon>
        <taxon>Bacillales</taxon>
        <taxon>Bacillaceae</taxon>
        <taxon>Ornithinibacillus</taxon>
    </lineage>
</organism>
<evidence type="ECO:0000259" key="1">
    <source>
        <dbReference type="Pfam" id="PF08818"/>
    </source>
</evidence>
<comment type="caution">
    <text evidence="2">The sequence shown here is derived from an EMBL/GenBank/DDBJ whole genome shotgun (WGS) entry which is preliminary data.</text>
</comment>
<dbReference type="Proteomes" id="UP000676917">
    <property type="component" value="Unassembled WGS sequence"/>
</dbReference>
<dbReference type="Pfam" id="PF08818">
    <property type="entry name" value="DUF1801"/>
    <property type="match status" value="1"/>
</dbReference>
<name>A0A919XC08_9BACI</name>
<dbReference type="RefSeq" id="WP_212921366.1">
    <property type="nucleotide sequence ID" value="NZ_BORP01000005.1"/>
</dbReference>
<reference evidence="2" key="1">
    <citation type="submission" date="2021-03" db="EMBL/GenBank/DDBJ databases">
        <title>Antimicrobial resistance genes in bacteria isolated from Japanese honey, and their potential for conferring macrolide and lincosamide resistance in the American foulbrood pathogen Paenibacillus larvae.</title>
        <authorList>
            <person name="Okamoto M."/>
            <person name="Kumagai M."/>
            <person name="Kanamori H."/>
            <person name="Takamatsu D."/>
        </authorList>
    </citation>
    <scope>NUCLEOTIDE SEQUENCE</scope>
    <source>
        <strain evidence="2">J43TS3</strain>
    </source>
</reference>